<dbReference type="AlphaFoldDB" id="A0A0W8E7W5"/>
<protein>
    <submittedName>
        <fullName evidence="1">Uncharacterized protein</fullName>
    </submittedName>
</protein>
<dbReference type="EMBL" id="LNQE01001842">
    <property type="protein sequence ID" value="KUG04718.1"/>
    <property type="molecule type" value="Genomic_DNA"/>
</dbReference>
<reference evidence="1" key="1">
    <citation type="journal article" date="2015" name="Proc. Natl. Acad. Sci. U.S.A.">
        <title>Networks of energetic and metabolic interactions define dynamics in microbial communities.</title>
        <authorList>
            <person name="Embree M."/>
            <person name="Liu J.K."/>
            <person name="Al-Bassam M.M."/>
            <person name="Zengler K."/>
        </authorList>
    </citation>
    <scope>NUCLEOTIDE SEQUENCE</scope>
</reference>
<organism evidence="1">
    <name type="scientific">hydrocarbon metagenome</name>
    <dbReference type="NCBI Taxonomy" id="938273"/>
    <lineage>
        <taxon>unclassified sequences</taxon>
        <taxon>metagenomes</taxon>
        <taxon>ecological metagenomes</taxon>
    </lineage>
</organism>
<accession>A0A0W8E7W5</accession>
<proteinExistence type="predicted"/>
<name>A0A0W8E7W5_9ZZZZ</name>
<comment type="caution">
    <text evidence="1">The sequence shown here is derived from an EMBL/GenBank/DDBJ whole genome shotgun (WGS) entry which is preliminary data.</text>
</comment>
<gene>
    <name evidence="1" type="ORF">ASZ90_017857</name>
</gene>
<evidence type="ECO:0000313" key="1">
    <source>
        <dbReference type="EMBL" id="KUG04718.1"/>
    </source>
</evidence>
<sequence>MQETKKFQLNYLNQEQHIMLPNTTSILLVQNLYDVLFQYVIDPEKEAQLKYFIEKLETHIKSKPRAPFSMPVSELEFLGEGLQELRLLNWLESPVSVFEVILNKECDDIEEEKDKIFDLLADLFTFNKKPDSSMIYVYSNRLTIY</sequence>